<dbReference type="Proteomes" id="UP000789920">
    <property type="component" value="Unassembled WGS sequence"/>
</dbReference>
<gene>
    <name evidence="1" type="ORF">RPERSI_LOCUS34234</name>
</gene>
<feature type="non-terminal residue" evidence="1">
    <location>
        <position position="151"/>
    </location>
</feature>
<proteinExistence type="predicted"/>
<evidence type="ECO:0000313" key="1">
    <source>
        <dbReference type="EMBL" id="CAG8846620.1"/>
    </source>
</evidence>
<name>A0ACA9SSL5_9GLOM</name>
<keyword evidence="2" id="KW-1185">Reference proteome</keyword>
<protein>
    <submittedName>
        <fullName evidence="1">18163_t:CDS:1</fullName>
    </submittedName>
</protein>
<accession>A0ACA9SSL5</accession>
<dbReference type="EMBL" id="CAJVQC010152127">
    <property type="protein sequence ID" value="CAG8846620.1"/>
    <property type="molecule type" value="Genomic_DNA"/>
</dbReference>
<feature type="non-terminal residue" evidence="1">
    <location>
        <position position="1"/>
    </location>
</feature>
<sequence>SLFGKSLQANFNNRLGAALQATDKFIKTRISSTQNQNKSTTIANDVVSIILFDDYSEVLFENKSIFDTDFIQDKLIEKGIGEFTCFDKAIKKTEQVIDNHFDISRLNVVMFLSDGEANLPENELKNMCQKNKERGSPLFFNTIHFGEDGDG</sequence>
<reference evidence="1" key="1">
    <citation type="submission" date="2021-06" db="EMBL/GenBank/DDBJ databases">
        <authorList>
            <person name="Kallberg Y."/>
            <person name="Tangrot J."/>
            <person name="Rosling A."/>
        </authorList>
    </citation>
    <scope>NUCLEOTIDE SEQUENCE</scope>
    <source>
        <strain evidence="1">MA461A</strain>
    </source>
</reference>
<evidence type="ECO:0000313" key="2">
    <source>
        <dbReference type="Proteomes" id="UP000789920"/>
    </source>
</evidence>
<organism evidence="1 2">
    <name type="scientific">Racocetra persica</name>
    <dbReference type="NCBI Taxonomy" id="160502"/>
    <lineage>
        <taxon>Eukaryota</taxon>
        <taxon>Fungi</taxon>
        <taxon>Fungi incertae sedis</taxon>
        <taxon>Mucoromycota</taxon>
        <taxon>Glomeromycotina</taxon>
        <taxon>Glomeromycetes</taxon>
        <taxon>Diversisporales</taxon>
        <taxon>Gigasporaceae</taxon>
        <taxon>Racocetra</taxon>
    </lineage>
</organism>
<comment type="caution">
    <text evidence="1">The sequence shown here is derived from an EMBL/GenBank/DDBJ whole genome shotgun (WGS) entry which is preliminary data.</text>
</comment>